<reference evidence="2 3" key="1">
    <citation type="submission" date="2020-07" db="EMBL/GenBank/DDBJ databases">
        <title>Gai3-2, isolated from salt lake.</title>
        <authorList>
            <person name="Cui H."/>
            <person name="Shi X."/>
        </authorList>
    </citation>
    <scope>NUCLEOTIDE SEQUENCE [LARGE SCALE GENOMIC DNA]</scope>
    <source>
        <strain evidence="2 3">Gai3-2</strain>
    </source>
</reference>
<keyword evidence="3" id="KW-1185">Reference proteome</keyword>
<dbReference type="KEGG" id="halg:HUG10_02985"/>
<proteinExistence type="predicted"/>
<name>A0A7D5L2L2_9EURY</name>
<dbReference type="GeneID" id="56027764"/>
<evidence type="ECO:0000313" key="3">
    <source>
        <dbReference type="Proteomes" id="UP000509750"/>
    </source>
</evidence>
<keyword evidence="1" id="KW-0472">Membrane</keyword>
<keyword evidence="1" id="KW-1133">Transmembrane helix</keyword>
<accession>A0A7D5L2L2</accession>
<keyword evidence="1" id="KW-0812">Transmembrane</keyword>
<sequence length="96" mass="10331">MRFIRRGLARLVGFLAAVAALPRRAVEGAWDLLTDEAARPGMLYLVALALGFGSFAVYFLRGGGDPTGLELGMQFGSLGVVFYVSLRQAGTAPRRR</sequence>
<evidence type="ECO:0000313" key="2">
    <source>
        <dbReference type="EMBL" id="QLG26563.1"/>
    </source>
</evidence>
<gene>
    <name evidence="2" type="ORF">HUG10_02985</name>
</gene>
<dbReference type="RefSeq" id="WP_179168138.1">
    <property type="nucleotide sequence ID" value="NZ_CP058529.1"/>
</dbReference>
<dbReference type="EMBL" id="CP058529">
    <property type="protein sequence ID" value="QLG26563.1"/>
    <property type="molecule type" value="Genomic_DNA"/>
</dbReference>
<organism evidence="2 3">
    <name type="scientific">Halorarum halophilum</name>
    <dbReference type="NCBI Taxonomy" id="2743090"/>
    <lineage>
        <taxon>Archaea</taxon>
        <taxon>Methanobacteriati</taxon>
        <taxon>Methanobacteriota</taxon>
        <taxon>Stenosarchaea group</taxon>
        <taxon>Halobacteria</taxon>
        <taxon>Halobacteriales</taxon>
        <taxon>Haloferacaceae</taxon>
        <taxon>Halorarum</taxon>
    </lineage>
</organism>
<evidence type="ECO:0000256" key="1">
    <source>
        <dbReference type="SAM" id="Phobius"/>
    </source>
</evidence>
<dbReference type="Proteomes" id="UP000509750">
    <property type="component" value="Chromosome"/>
</dbReference>
<dbReference type="OrthoDB" id="385387at2157"/>
<feature type="transmembrane region" description="Helical" evidence="1">
    <location>
        <begin position="41"/>
        <end position="60"/>
    </location>
</feature>
<dbReference type="AlphaFoldDB" id="A0A7D5L2L2"/>
<protein>
    <submittedName>
        <fullName evidence="2">Uncharacterized protein</fullName>
    </submittedName>
</protein>